<dbReference type="EMBL" id="FMJC01000002">
    <property type="protein sequence ID" value="SCM73475.1"/>
    <property type="molecule type" value="Genomic_DNA"/>
</dbReference>
<organism evidence="1">
    <name type="scientific">uncultured Desulfovibrio sp</name>
    <dbReference type="NCBI Taxonomy" id="167968"/>
    <lineage>
        <taxon>Bacteria</taxon>
        <taxon>Pseudomonadati</taxon>
        <taxon>Thermodesulfobacteriota</taxon>
        <taxon>Desulfovibrionia</taxon>
        <taxon>Desulfovibrionales</taxon>
        <taxon>Desulfovibrionaceae</taxon>
        <taxon>Desulfovibrio</taxon>
        <taxon>environmental samples</taxon>
    </lineage>
</organism>
<sequence length="609" mass="68831">MRIGVAADLQHANAADVLLWDSFSDTVPCVEKLVQEYFPVIRQEFLQFICEIGRHAVDGTTLSEQFRLLTQFSAWEYSSLFERHPAYFGDALFTIFKLRAVELYCQKVQPHEVHLCGCDAIAWHISDICKSLQIAFVHSPSSPNRREGSDSPSCGVMAFARKSASMARQLHGWWKQVRSQFPTQPVVQRSKGMILGTWFPNIDQKAAQNGRFRSKYWEAAHDLIDSAATPQHWFFIYADSEQNIPGHIAARDRFAANAPNADMTFLEECLTPCDALRAFGLWLRSAWRSNIMGNRVAGAFNWPHSALNVFSLLQGMWQESTSGWHLLRMLLHLQAIKRFCKLVGPQERVLTSSELQWWERMLFREQRKLGCSKNFAVQHSIIRPADFRFFCAPEMWQDKNFTNAMPDVFFCNGRAGLEAMRASGFPDDRLGLVEATRFLYLAKAARYAVASPSRKLLVVTSYFEGETRRMLEMLAAAMKERHSSLFDNVQIKAHPDLPVEHMLAELFTDPPAVVTQPVESYLTEDTVVFAAAGTSVTLLVPYMGLPMVVAGSDGDFEMGCLDTVEGICYARSAGELLDGLTTSSRSTLPEDYFCLDASLARWKTMLTSQ</sequence>
<dbReference type="NCBIfam" id="TIGR04326">
    <property type="entry name" value="O_ant_LIC13510"/>
    <property type="match status" value="1"/>
</dbReference>
<dbReference type="InterPro" id="IPR027613">
    <property type="entry name" value="O_ant_LIC13510"/>
</dbReference>
<dbReference type="AlphaFoldDB" id="A0A212L7J0"/>
<evidence type="ECO:0000313" key="1">
    <source>
        <dbReference type="EMBL" id="SCM73475.1"/>
    </source>
</evidence>
<dbReference type="RefSeq" id="WP_179980708.1">
    <property type="nucleotide sequence ID" value="NZ_LT608333.1"/>
</dbReference>
<name>A0A212L7J0_9BACT</name>
<proteinExistence type="predicted"/>
<protein>
    <submittedName>
        <fullName evidence="1">Uncharacterized protein</fullName>
    </submittedName>
</protein>
<gene>
    <name evidence="1" type="ORF">KL86DES1_21322</name>
</gene>
<accession>A0A212L7J0</accession>
<reference evidence="1" key="1">
    <citation type="submission" date="2016-08" db="EMBL/GenBank/DDBJ databases">
        <authorList>
            <person name="Seilhamer J.J."/>
        </authorList>
    </citation>
    <scope>NUCLEOTIDE SEQUENCE</scope>
    <source>
        <strain evidence="1">86-1</strain>
    </source>
</reference>